<evidence type="ECO:0000259" key="4">
    <source>
        <dbReference type="PROSITE" id="PS51459"/>
    </source>
</evidence>
<dbReference type="Gene3D" id="1.10.3290.10">
    <property type="entry name" value="Fido-like domain"/>
    <property type="match status" value="1"/>
</dbReference>
<dbReference type="PANTHER" id="PTHR13504">
    <property type="entry name" value="FIDO DOMAIN-CONTAINING PROTEIN DDB_G0283145"/>
    <property type="match status" value="1"/>
</dbReference>
<keyword evidence="2" id="KW-0067">ATP-binding</keyword>
<dbReference type="Pfam" id="PF02661">
    <property type="entry name" value="Fic"/>
    <property type="match status" value="1"/>
</dbReference>
<dbReference type="InterPro" id="IPR003812">
    <property type="entry name" value="Fido"/>
</dbReference>
<dbReference type="SUPFAM" id="SSF140931">
    <property type="entry name" value="Fic-like"/>
    <property type="match status" value="1"/>
</dbReference>
<organism evidence="5 6">
    <name type="scientific">Candidatus Kaiserbacteria bacterium GW2011_GWA2_52_12</name>
    <dbReference type="NCBI Taxonomy" id="1618671"/>
    <lineage>
        <taxon>Bacteria</taxon>
        <taxon>Candidatus Kaiseribacteriota</taxon>
    </lineage>
</organism>
<reference evidence="5 6" key="1">
    <citation type="journal article" date="2015" name="Nature">
        <title>rRNA introns, odd ribosomes, and small enigmatic genomes across a large radiation of phyla.</title>
        <authorList>
            <person name="Brown C.T."/>
            <person name="Hug L.A."/>
            <person name="Thomas B.C."/>
            <person name="Sharon I."/>
            <person name="Castelle C.J."/>
            <person name="Singh A."/>
            <person name="Wilkins M.J."/>
            <person name="Williams K.H."/>
            <person name="Banfield J.F."/>
        </authorList>
    </citation>
    <scope>NUCLEOTIDE SEQUENCE [LARGE SCALE GENOMIC DNA]</scope>
</reference>
<feature type="site" description="Important for autoinhibition of adenylyltransferase activity" evidence="3">
    <location>
        <position position="117"/>
    </location>
</feature>
<dbReference type="Proteomes" id="UP000034273">
    <property type="component" value="Unassembled WGS sequence"/>
</dbReference>
<gene>
    <name evidence="5" type="ORF">UY67_C0030G0004</name>
</gene>
<comment type="caution">
    <text evidence="5">The sequence shown here is derived from an EMBL/GenBank/DDBJ whole genome shotgun (WGS) entry which is preliminary data.</text>
</comment>
<dbReference type="EMBL" id="LCQW01000030">
    <property type="protein sequence ID" value="KKW23012.1"/>
    <property type="molecule type" value="Genomic_DNA"/>
</dbReference>
<dbReference type="PATRIC" id="fig|1618671.3.peg.886"/>
<dbReference type="InterPro" id="IPR036597">
    <property type="entry name" value="Fido-like_dom_sf"/>
</dbReference>
<evidence type="ECO:0000256" key="3">
    <source>
        <dbReference type="PIRSR" id="PIRSR640198-3"/>
    </source>
</evidence>
<evidence type="ECO:0000256" key="1">
    <source>
        <dbReference type="PIRSR" id="PIRSR640198-1"/>
    </source>
</evidence>
<proteinExistence type="predicted"/>
<evidence type="ECO:0000313" key="5">
    <source>
        <dbReference type="EMBL" id="KKW23012.1"/>
    </source>
</evidence>
<dbReference type="STRING" id="1618671.UY67_C0030G0004"/>
<evidence type="ECO:0000256" key="2">
    <source>
        <dbReference type="PIRSR" id="PIRSR640198-2"/>
    </source>
</evidence>
<dbReference type="InterPro" id="IPR040198">
    <property type="entry name" value="Fido_containing"/>
</dbReference>
<feature type="domain" description="Fido" evidence="4">
    <location>
        <begin position="163"/>
        <end position="295"/>
    </location>
</feature>
<protein>
    <submittedName>
        <fullName evidence="5">Filamentation induced by cAMP protein Fic</fullName>
    </submittedName>
</protein>
<dbReference type="PANTHER" id="PTHR13504:SF38">
    <property type="entry name" value="FIDO DOMAIN-CONTAINING PROTEIN"/>
    <property type="match status" value="1"/>
</dbReference>
<accession>A0A0G1Z682</accession>
<evidence type="ECO:0000313" key="6">
    <source>
        <dbReference type="Proteomes" id="UP000034273"/>
    </source>
</evidence>
<feature type="binding site" evidence="2">
    <location>
        <begin position="242"/>
        <end position="249"/>
    </location>
    <ligand>
        <name>ATP</name>
        <dbReference type="ChEBI" id="CHEBI:30616"/>
    </ligand>
</feature>
<keyword evidence="2" id="KW-0547">Nucleotide-binding</keyword>
<dbReference type="AlphaFoldDB" id="A0A0G1Z682"/>
<dbReference type="GO" id="GO:0005524">
    <property type="term" value="F:ATP binding"/>
    <property type="evidence" value="ECO:0007669"/>
    <property type="project" value="UniProtKB-KW"/>
</dbReference>
<feature type="active site" evidence="1">
    <location>
        <position position="238"/>
    </location>
</feature>
<dbReference type="PROSITE" id="PS51459">
    <property type="entry name" value="FIDO"/>
    <property type="match status" value="1"/>
</dbReference>
<name>A0A0G1Z682_9BACT</name>
<sequence length="307" mass="36126">MPTVVRKKIKDKPYYYLIKRVKIGKKFKKIQVYLGKRVPNDLRAQYAQLQKRESALAGEIVAALPLPDARISEREYVDVERARIAWNYYQIALSESKREFFWRRFAINFIFESNAIEGSRLSHKEVEAIVLNRYVKRSLTRNEVLEVENAIRAFTSVRGPFRLTERSLIKLHEVLTRDLGVVHGYKRRQIVVNNKETTPPGRVRPEMSMLIAWWRRQHKRAHPFFLAAAFHQRFERIHPFEDGNGRVGRLLLAWMLLSQGYGVMLIKNRNRGSYFSALDKADSGRPRSWFRFCIGAYKTTMRDIASH</sequence>